<dbReference type="InterPro" id="IPR001830">
    <property type="entry name" value="Glyco_trans_20"/>
</dbReference>
<dbReference type="PANTHER" id="PTHR10788:SF46">
    <property type="entry name" value="ALPHA,ALPHA-TREHALOSE-PHOSPHATE SYNTHASE [UDP-FORMING] 11-RELATED"/>
    <property type="match status" value="1"/>
</dbReference>
<dbReference type="InterPro" id="IPR023214">
    <property type="entry name" value="HAD_sf"/>
</dbReference>
<dbReference type="InterPro" id="IPR003337">
    <property type="entry name" value="Trehalose_PPase"/>
</dbReference>
<dbReference type="SUPFAM" id="SSF56784">
    <property type="entry name" value="HAD-like"/>
    <property type="match status" value="1"/>
</dbReference>
<comment type="similarity">
    <text evidence="2">In the C-terminal section; belongs to the trehalose phosphatase family.</text>
</comment>
<proteinExistence type="inferred from homology"/>
<dbReference type="Gene3D" id="3.40.50.1000">
    <property type="entry name" value="HAD superfamily/HAD-like"/>
    <property type="match status" value="2"/>
</dbReference>
<protein>
    <recommendedName>
        <fullName evidence="6">Trehalose-phosphatase</fullName>
    </recommendedName>
</protein>
<dbReference type="GO" id="GO:0004805">
    <property type="term" value="F:trehalose-phosphatase activity"/>
    <property type="evidence" value="ECO:0007669"/>
    <property type="project" value="TreeGrafter"/>
</dbReference>
<feature type="compositionally biased region" description="Basic and acidic residues" evidence="3">
    <location>
        <begin position="45"/>
        <end position="54"/>
    </location>
</feature>
<evidence type="ECO:0008006" key="6">
    <source>
        <dbReference type="Google" id="ProtNLM"/>
    </source>
</evidence>
<dbReference type="InterPro" id="IPR036412">
    <property type="entry name" value="HAD-like_sf"/>
</dbReference>
<dbReference type="Gene3D" id="3.40.50.2000">
    <property type="entry name" value="Glycogen Phosphorylase B"/>
    <property type="match status" value="2"/>
</dbReference>
<evidence type="ECO:0000313" key="4">
    <source>
        <dbReference type="EMBL" id="KAJ8476661.1"/>
    </source>
</evidence>
<comment type="similarity">
    <text evidence="1">In the N-terminal section; belongs to the glycosyltransferase 20 family.</text>
</comment>
<dbReference type="EMBL" id="JAQQAF010000006">
    <property type="protein sequence ID" value="KAJ8476661.1"/>
    <property type="molecule type" value="Genomic_DNA"/>
</dbReference>
<dbReference type="GO" id="GO:0005829">
    <property type="term" value="C:cytosol"/>
    <property type="evidence" value="ECO:0007669"/>
    <property type="project" value="TreeGrafter"/>
</dbReference>
<evidence type="ECO:0000256" key="3">
    <source>
        <dbReference type="SAM" id="MobiDB-lite"/>
    </source>
</evidence>
<organism evidence="4 5">
    <name type="scientific">Ensete ventricosum</name>
    <name type="common">Abyssinian banana</name>
    <name type="synonym">Musa ensete</name>
    <dbReference type="NCBI Taxonomy" id="4639"/>
    <lineage>
        <taxon>Eukaryota</taxon>
        <taxon>Viridiplantae</taxon>
        <taxon>Streptophyta</taxon>
        <taxon>Embryophyta</taxon>
        <taxon>Tracheophyta</taxon>
        <taxon>Spermatophyta</taxon>
        <taxon>Magnoliopsida</taxon>
        <taxon>Liliopsida</taxon>
        <taxon>Zingiberales</taxon>
        <taxon>Musaceae</taxon>
        <taxon>Ensete</taxon>
    </lineage>
</organism>
<accession>A0AAV8P9V1</accession>
<dbReference type="AlphaFoldDB" id="A0AAV8P9V1"/>
<dbReference type="NCBIfam" id="TIGR00685">
    <property type="entry name" value="T6PP"/>
    <property type="match status" value="1"/>
</dbReference>
<feature type="region of interest" description="Disordered" evidence="3">
    <location>
        <begin position="19"/>
        <end position="61"/>
    </location>
</feature>
<dbReference type="GO" id="GO:0005992">
    <property type="term" value="P:trehalose biosynthetic process"/>
    <property type="evidence" value="ECO:0007669"/>
    <property type="project" value="InterPro"/>
</dbReference>
<evidence type="ECO:0000256" key="2">
    <source>
        <dbReference type="ARBA" id="ARBA00006330"/>
    </source>
</evidence>
<evidence type="ECO:0000313" key="5">
    <source>
        <dbReference type="Proteomes" id="UP001222027"/>
    </source>
</evidence>
<reference evidence="4 5" key="1">
    <citation type="submission" date="2022-12" db="EMBL/GenBank/DDBJ databases">
        <title>Chromosome-scale assembly of the Ensete ventricosum genome.</title>
        <authorList>
            <person name="Dussert Y."/>
            <person name="Stocks J."/>
            <person name="Wendawek A."/>
            <person name="Woldeyes F."/>
            <person name="Nichols R.A."/>
            <person name="Borrell J.S."/>
        </authorList>
    </citation>
    <scope>NUCLEOTIDE SEQUENCE [LARGE SCALE GENOMIC DNA]</scope>
    <source>
        <strain evidence="5">cv. Maze</strain>
        <tissue evidence="4">Seeds</tissue>
    </source>
</reference>
<comment type="caution">
    <text evidence="4">The sequence shown here is derived from an EMBL/GenBank/DDBJ whole genome shotgun (WGS) entry which is preliminary data.</text>
</comment>
<dbReference type="FunFam" id="3.40.50.1000:FF:000052">
    <property type="entry name" value="Alpha,alpha-trehalose-phosphate synthase [UDP-forming] 6"/>
    <property type="match status" value="1"/>
</dbReference>
<dbReference type="Proteomes" id="UP001222027">
    <property type="component" value="Unassembled WGS sequence"/>
</dbReference>
<evidence type="ECO:0000256" key="1">
    <source>
        <dbReference type="ARBA" id="ARBA00005409"/>
    </source>
</evidence>
<dbReference type="SUPFAM" id="SSF53756">
    <property type="entry name" value="UDP-Glycosyltransferase/glycogen phosphorylase"/>
    <property type="match status" value="1"/>
</dbReference>
<gene>
    <name evidence="4" type="ORF">OPV22_020388</name>
</gene>
<keyword evidence="5" id="KW-1185">Reference proteome</keyword>
<dbReference type="Pfam" id="PF00982">
    <property type="entry name" value="Glyco_transf_20"/>
    <property type="match status" value="1"/>
</dbReference>
<sequence length="853" mass="95397">MGNSNSSTAAAAKRMTVRQLMEQLSEEERAWATSEVPASEEAEAEAPRLQRPKTDVASSSAPRRRVIVVMNQLPVHATPDPDIPGLCKFIPEEDCPLLHLGEGIPAGVELVLVGTLPGAAALSQELRDSLPRGGHLLGCRMLPVFLPPNTDSRLSRLCKVYLHHALHSVIPYGVDAPIYNETFSAAWDEATAIFANAVDDAVRTQDDLVWLHDYQLFLLPSLLRHRRPGIRLGFSLHAPFPSKDVFLSLPPATHILNSLLCCDLLGFHSLDHARHFLSCCRRALGLYHRPRRSPSSHGFLGVDHLGRTIGIHVLAPGIHLPSTGAHVAALSFSECTDTLADLRRKYSGMTVLLSIDEPDVFRSIHLKLVAFKMVLLKLQGSRFQGRVVLIQMLNCRERPDARDNSAFRQNLKAHCDKINRMFGSEHFKPVEVVEEEVISPRTKAAFYLVADCLLDTAIRGGVNLIPYEYVVSRQEDSSGQSFRKKSRVVLSEYTGSLQALSRATKVNPLDPQKTAETLVEVISMSEEEQREQHEKHYTAIRNYNVAYWCRSFIDDLRSCEPAHSNNRDAASEEDSFTELQEQMVTSAYTKAGRRAIFLDYDGALESESSDVTARKAWVTDVLSSLCADPRNVVFVVSGRTKKDLARWFGHCRGLGIAAERGYFTMWGGGQAEWECTGEAVNLDWVDVAGPLMKRYMDARKHPTLETKDSAIVWRYEEEDPGWAKEMMDLMKDLLRHEQVAIKSSHRSIEVHPQGINKGSAARKVLSAMAAHQNRADFVLCIGDDDSDQDMFEFFATDKHKDVVAPRATVITCTVAKKTRKAKYYLENMDRVKSLLLSLAERARSLSRSDLLLH</sequence>
<dbReference type="PANTHER" id="PTHR10788">
    <property type="entry name" value="TREHALOSE-6-PHOSPHATE SYNTHASE"/>
    <property type="match status" value="1"/>
</dbReference>
<dbReference type="Pfam" id="PF02358">
    <property type="entry name" value="Trehalose_PPase"/>
    <property type="match status" value="1"/>
</dbReference>
<name>A0AAV8P9V1_ENSVE</name>